<keyword evidence="2" id="KW-1185">Reference proteome</keyword>
<reference evidence="1" key="1">
    <citation type="submission" date="2018-08" db="EMBL/GenBank/DDBJ databases">
        <title>Draft genome sequence of azole-resistant Aspergillus thermomutatus (Neosartorya pseudofischeri) strain HMR AF 39, isolated from a human nasal aspirate.</title>
        <authorList>
            <person name="Parent-Michaud M."/>
            <person name="Dufresne P.J."/>
            <person name="Fournier E."/>
            <person name="Martineau C."/>
            <person name="Moreira S."/>
            <person name="Perkins V."/>
            <person name="De Repentigny L."/>
            <person name="Dufresne S.F."/>
        </authorList>
    </citation>
    <scope>NUCLEOTIDE SEQUENCE [LARGE SCALE GENOMIC DNA]</scope>
    <source>
        <strain evidence="1">HMR AF 39</strain>
    </source>
</reference>
<gene>
    <name evidence="1" type="ORF">CDV56_103687</name>
</gene>
<dbReference type="AlphaFoldDB" id="A0A397HYH7"/>
<evidence type="ECO:0000313" key="2">
    <source>
        <dbReference type="Proteomes" id="UP000215305"/>
    </source>
</evidence>
<dbReference type="GeneID" id="38125661"/>
<dbReference type="Proteomes" id="UP000215305">
    <property type="component" value="Unassembled WGS sequence"/>
</dbReference>
<organism evidence="1 2">
    <name type="scientific">Aspergillus thermomutatus</name>
    <name type="common">Neosartorya pseudofischeri</name>
    <dbReference type="NCBI Taxonomy" id="41047"/>
    <lineage>
        <taxon>Eukaryota</taxon>
        <taxon>Fungi</taxon>
        <taxon>Dikarya</taxon>
        <taxon>Ascomycota</taxon>
        <taxon>Pezizomycotina</taxon>
        <taxon>Eurotiomycetes</taxon>
        <taxon>Eurotiomycetidae</taxon>
        <taxon>Eurotiales</taxon>
        <taxon>Aspergillaceae</taxon>
        <taxon>Aspergillus</taxon>
        <taxon>Aspergillus subgen. Fumigati</taxon>
    </lineage>
</organism>
<sequence length="74" mass="7732">MEGGQLFSVDDRTVDSLADAVVLDAISALHSFLASPADKVPLGQFFYEEAEVETRGGLGVTTQGVGLVAFTSVK</sequence>
<dbReference type="RefSeq" id="XP_026618948.1">
    <property type="nucleotide sequence ID" value="XM_026757306.1"/>
</dbReference>
<evidence type="ECO:0000313" key="1">
    <source>
        <dbReference type="EMBL" id="RHZ68275.1"/>
    </source>
</evidence>
<protein>
    <submittedName>
        <fullName evidence="1">Uncharacterized protein</fullName>
    </submittedName>
</protein>
<dbReference type="EMBL" id="NKHU02000002">
    <property type="protein sequence ID" value="RHZ68275.1"/>
    <property type="molecule type" value="Genomic_DNA"/>
</dbReference>
<comment type="caution">
    <text evidence="1">The sequence shown here is derived from an EMBL/GenBank/DDBJ whole genome shotgun (WGS) entry which is preliminary data.</text>
</comment>
<name>A0A397HYH7_ASPTH</name>
<accession>A0A397HYH7</accession>
<proteinExistence type="predicted"/>
<dbReference type="VEuPathDB" id="FungiDB:CDV56_103687"/>